<accession>A0AA36GZF7</accession>
<organism evidence="2 3">
    <name type="scientific">Cylicocyclus nassatus</name>
    <name type="common">Nematode worm</name>
    <dbReference type="NCBI Taxonomy" id="53992"/>
    <lineage>
        <taxon>Eukaryota</taxon>
        <taxon>Metazoa</taxon>
        <taxon>Ecdysozoa</taxon>
        <taxon>Nematoda</taxon>
        <taxon>Chromadorea</taxon>
        <taxon>Rhabditida</taxon>
        <taxon>Rhabditina</taxon>
        <taxon>Rhabditomorpha</taxon>
        <taxon>Strongyloidea</taxon>
        <taxon>Strongylidae</taxon>
        <taxon>Cylicocyclus</taxon>
    </lineage>
</organism>
<name>A0AA36GZF7_CYLNA</name>
<sequence length="149" mass="17325">MKFQLRGLLDNLFNVIGNLKVLRPGRMIFQSDDNTKVLEDYKALFVYDPFQVCSLSVMRADGYTKSMKSLRTPVDLLQSTTPLDKTSSVNNGNTHDQKLDTRPVLRNNTDRYWMLRKKEKTLLQLKNQSDVVWQMAKQNRSYIKCSMAL</sequence>
<feature type="compositionally biased region" description="Polar residues" evidence="1">
    <location>
        <begin position="81"/>
        <end position="94"/>
    </location>
</feature>
<keyword evidence="3" id="KW-1185">Reference proteome</keyword>
<evidence type="ECO:0000313" key="2">
    <source>
        <dbReference type="EMBL" id="CAJ0600957.1"/>
    </source>
</evidence>
<dbReference type="EMBL" id="CATQJL010000305">
    <property type="protein sequence ID" value="CAJ0600957.1"/>
    <property type="molecule type" value="Genomic_DNA"/>
</dbReference>
<comment type="caution">
    <text evidence="2">The sequence shown here is derived from an EMBL/GenBank/DDBJ whole genome shotgun (WGS) entry which is preliminary data.</text>
</comment>
<feature type="region of interest" description="Disordered" evidence="1">
    <location>
        <begin position="81"/>
        <end position="100"/>
    </location>
</feature>
<evidence type="ECO:0000256" key="1">
    <source>
        <dbReference type="SAM" id="MobiDB-lite"/>
    </source>
</evidence>
<protein>
    <submittedName>
        <fullName evidence="2">Uncharacterized protein</fullName>
    </submittedName>
</protein>
<reference evidence="2" key="1">
    <citation type="submission" date="2023-07" db="EMBL/GenBank/DDBJ databases">
        <authorList>
            <consortium name="CYATHOMIX"/>
        </authorList>
    </citation>
    <scope>NUCLEOTIDE SEQUENCE</scope>
    <source>
        <strain evidence="2">N/A</strain>
    </source>
</reference>
<dbReference type="AlphaFoldDB" id="A0AA36GZF7"/>
<evidence type="ECO:0000313" key="3">
    <source>
        <dbReference type="Proteomes" id="UP001176961"/>
    </source>
</evidence>
<dbReference type="Proteomes" id="UP001176961">
    <property type="component" value="Unassembled WGS sequence"/>
</dbReference>
<proteinExistence type="predicted"/>
<gene>
    <name evidence="2" type="ORF">CYNAS_LOCUS12940</name>
</gene>